<proteinExistence type="inferred from homology"/>
<dbReference type="SUPFAM" id="SSF52540">
    <property type="entry name" value="P-loop containing nucleoside triphosphate hydrolases"/>
    <property type="match status" value="1"/>
</dbReference>
<keyword evidence="4 7" id="KW-0347">Helicase</keyword>
<dbReference type="AlphaFoldDB" id="U6L9Q5"/>
<dbReference type="EC" id="3.6.4.13" evidence="4"/>
<evidence type="ECO:0000313" key="8">
    <source>
        <dbReference type="Proteomes" id="UP000030747"/>
    </source>
</evidence>
<feature type="domain" description="Helicase ATP-binding" evidence="6">
    <location>
        <begin position="1"/>
        <end position="112"/>
    </location>
</feature>
<evidence type="ECO:0000256" key="2">
    <source>
        <dbReference type="ARBA" id="ARBA00022801"/>
    </source>
</evidence>
<dbReference type="GO" id="GO:0005524">
    <property type="term" value="F:ATP binding"/>
    <property type="evidence" value="ECO:0007669"/>
    <property type="project" value="UniProtKB-UniRule"/>
</dbReference>
<protein>
    <recommendedName>
        <fullName evidence="4">ATP-dependent RNA helicase</fullName>
        <ecNumber evidence="4">3.6.4.13</ecNumber>
    </recommendedName>
</protein>
<dbReference type="VEuPathDB" id="ToxoDB:ETH2_0921300"/>
<dbReference type="GO" id="GO:0016787">
    <property type="term" value="F:hydrolase activity"/>
    <property type="evidence" value="ECO:0007669"/>
    <property type="project" value="UniProtKB-KW"/>
</dbReference>
<dbReference type="Proteomes" id="UP000030747">
    <property type="component" value="Unassembled WGS sequence"/>
</dbReference>
<keyword evidence="1 4" id="KW-0547">Nucleotide-binding</keyword>
<comment type="function">
    <text evidence="4">RNA helicase.</text>
</comment>
<keyword evidence="8" id="KW-1185">Reference proteome</keyword>
<evidence type="ECO:0000256" key="1">
    <source>
        <dbReference type="ARBA" id="ARBA00022741"/>
    </source>
</evidence>
<evidence type="ECO:0000256" key="5">
    <source>
        <dbReference type="SAM" id="MobiDB-lite"/>
    </source>
</evidence>
<keyword evidence="4" id="KW-0694">RNA-binding</keyword>
<dbReference type="OrthoDB" id="3370at2759"/>
<organism evidence="7 8">
    <name type="scientific">Eimeria tenella</name>
    <name type="common">Coccidian parasite</name>
    <dbReference type="NCBI Taxonomy" id="5802"/>
    <lineage>
        <taxon>Eukaryota</taxon>
        <taxon>Sar</taxon>
        <taxon>Alveolata</taxon>
        <taxon>Apicomplexa</taxon>
        <taxon>Conoidasida</taxon>
        <taxon>Coccidia</taxon>
        <taxon>Eucoccidiorida</taxon>
        <taxon>Eimeriorina</taxon>
        <taxon>Eimeriidae</taxon>
        <taxon>Eimeria</taxon>
    </lineage>
</organism>
<reference evidence="7" key="1">
    <citation type="submission" date="2013-10" db="EMBL/GenBank/DDBJ databases">
        <title>Genomic analysis of the causative agents of coccidiosis in chickens.</title>
        <authorList>
            <person name="Reid A.J."/>
            <person name="Blake D."/>
            <person name="Billington K."/>
            <person name="Browne H."/>
            <person name="Dunn M."/>
            <person name="Hung S."/>
            <person name="Kawahara F."/>
            <person name="Miranda-Saavedra D."/>
            <person name="Mourier T."/>
            <person name="Nagra H."/>
            <person name="Otto T.D."/>
            <person name="Rawlings N."/>
            <person name="Sanchez A."/>
            <person name="Sanders M."/>
            <person name="Subramaniam C."/>
            <person name="Tay Y."/>
            <person name="Dear P."/>
            <person name="Doerig C."/>
            <person name="Gruber A."/>
            <person name="Parkinson J."/>
            <person name="Shirley M."/>
            <person name="Wan K.L."/>
            <person name="Berriman M."/>
            <person name="Tomley F."/>
            <person name="Pain A."/>
        </authorList>
    </citation>
    <scope>NUCLEOTIDE SEQUENCE [LARGE SCALE GENOMIC DNA]</scope>
    <source>
        <strain evidence="7">Houghton</strain>
    </source>
</reference>
<dbReference type="PANTHER" id="PTHR24031">
    <property type="entry name" value="RNA HELICASE"/>
    <property type="match status" value="1"/>
</dbReference>
<feature type="non-terminal residue" evidence="7">
    <location>
        <position position="1"/>
    </location>
</feature>
<reference evidence="7" key="2">
    <citation type="submission" date="2013-10" db="EMBL/GenBank/DDBJ databases">
        <authorList>
            <person name="Aslett M."/>
        </authorList>
    </citation>
    <scope>NUCLEOTIDE SEQUENCE [LARGE SCALE GENOMIC DNA]</scope>
    <source>
        <strain evidence="7">Houghton</strain>
    </source>
</reference>
<evidence type="ECO:0000259" key="6">
    <source>
        <dbReference type="PROSITE" id="PS51192"/>
    </source>
</evidence>
<sequence>PGLSFEALQWLVLDEADRLLRQSYHGWLEVSRLLAALREGPFQRGPWRPPSGGPLGAPQEGPLGGPQGGPGAQDEVNGLLQAPPVRKILLSATMTRNPKALHDLQLHKPLFFFCSATGAAQTPQGLQQRYVLCKAERRPLVLLALLYQLANSAAAAAAAAAAAGSPSPKASAQKGVLRVVIFCASRRAAHRLSRLLQLHFSSPERCIHHTRPEAERVCAAL</sequence>
<dbReference type="OMA" id="PERCIHH"/>
<dbReference type="GO" id="GO:0003723">
    <property type="term" value="F:RNA binding"/>
    <property type="evidence" value="ECO:0007669"/>
    <property type="project" value="UniProtKB-UniRule"/>
</dbReference>
<keyword evidence="3 4" id="KW-0067">ATP-binding</keyword>
<evidence type="ECO:0000256" key="3">
    <source>
        <dbReference type="ARBA" id="ARBA00022840"/>
    </source>
</evidence>
<comment type="domain">
    <text evidence="4">The Q motif is unique to and characteristic of the DEAD box family of RNA helicases and controls ATP binding and hydrolysis.</text>
</comment>
<dbReference type="PROSITE" id="PS51192">
    <property type="entry name" value="HELICASE_ATP_BIND_1"/>
    <property type="match status" value="1"/>
</dbReference>
<name>U6L9Q5_EIMTE</name>
<evidence type="ECO:0000313" key="7">
    <source>
        <dbReference type="EMBL" id="CDJ44495.1"/>
    </source>
</evidence>
<dbReference type="InterPro" id="IPR014001">
    <property type="entry name" value="Helicase_ATP-bd"/>
</dbReference>
<dbReference type="InterPro" id="IPR027417">
    <property type="entry name" value="P-loop_NTPase"/>
</dbReference>
<keyword evidence="2 4" id="KW-0378">Hydrolase</keyword>
<dbReference type="GO" id="GO:0003724">
    <property type="term" value="F:RNA helicase activity"/>
    <property type="evidence" value="ECO:0007669"/>
    <property type="project" value="UniProtKB-EC"/>
</dbReference>
<dbReference type="VEuPathDB" id="ToxoDB:ETH_00038245"/>
<dbReference type="GeneID" id="25256690"/>
<dbReference type="InterPro" id="IPR000629">
    <property type="entry name" value="RNA-helicase_DEAD-box_CS"/>
</dbReference>
<feature type="region of interest" description="Disordered" evidence="5">
    <location>
        <begin position="44"/>
        <end position="77"/>
    </location>
</feature>
<evidence type="ECO:0000256" key="4">
    <source>
        <dbReference type="RuleBase" id="RU365068"/>
    </source>
</evidence>
<dbReference type="Gene3D" id="3.40.50.300">
    <property type="entry name" value="P-loop containing nucleotide triphosphate hydrolases"/>
    <property type="match status" value="2"/>
</dbReference>
<accession>U6L9Q5</accession>
<feature type="compositionally biased region" description="Gly residues" evidence="5">
    <location>
        <begin position="62"/>
        <end position="71"/>
    </location>
</feature>
<gene>
    <name evidence="7" type="ORF">ETH_00038245</name>
</gene>
<comment type="similarity">
    <text evidence="4">Belongs to the DEAD box helicase family.</text>
</comment>
<dbReference type="RefSeq" id="XP_013235244.1">
    <property type="nucleotide sequence ID" value="XM_013379790.1"/>
</dbReference>
<dbReference type="EMBL" id="HG677175">
    <property type="protein sequence ID" value="CDJ44495.1"/>
    <property type="molecule type" value="Genomic_DNA"/>
</dbReference>
<comment type="catalytic activity">
    <reaction evidence="4">
        <text>ATP + H2O = ADP + phosphate + H(+)</text>
        <dbReference type="Rhea" id="RHEA:13065"/>
        <dbReference type="ChEBI" id="CHEBI:15377"/>
        <dbReference type="ChEBI" id="CHEBI:15378"/>
        <dbReference type="ChEBI" id="CHEBI:30616"/>
        <dbReference type="ChEBI" id="CHEBI:43474"/>
        <dbReference type="ChEBI" id="CHEBI:456216"/>
        <dbReference type="EC" id="3.6.4.13"/>
    </reaction>
</comment>
<dbReference type="PROSITE" id="PS00039">
    <property type="entry name" value="DEAD_ATP_HELICASE"/>
    <property type="match status" value="1"/>
</dbReference>